<feature type="transmembrane region" description="Helical" evidence="2">
    <location>
        <begin position="261"/>
        <end position="281"/>
    </location>
</feature>
<dbReference type="AlphaFoldDB" id="A0A9W8MXP2"/>
<proteinExistence type="predicted"/>
<keyword evidence="2" id="KW-0812">Transmembrane</keyword>
<evidence type="ECO:0000313" key="5">
    <source>
        <dbReference type="Proteomes" id="UP001148786"/>
    </source>
</evidence>
<keyword evidence="5" id="KW-1185">Reference proteome</keyword>
<accession>A0A9W8MXP2</accession>
<dbReference type="OrthoDB" id="3133286at2759"/>
<feature type="domain" description="DUF3533" evidence="3">
    <location>
        <begin position="33"/>
        <end position="403"/>
    </location>
</feature>
<sequence length="1241" mass="137609">MTVEKPAGRFRDKTKEAAVARAIYLKIFLGGCITTILIFFPVFSIFWGSLWRTPAHNLQGWVVDFDGAAIGQGVVQALATPPPGARISWTPVPASQFPGGPDDVGLQILDQKSWLALTINPGTTARLTASIASPNASYDGTDAITVFATEARNENAFRSIIRPSIQITMDILSNTVAAQTARQVANSPNIAQLLTTSPQTVTTPISYRVRNMAPFDQPVAAAVTFIGLLYQLILSFFVVMNSYSAREASGLDKMLSTRSLIKLRFASAFFAYFIISLFYSLLSLAFRLDVNRKFGHSGFMIFWMLNYVGMLSVGLALESLVTILTTKFISSFMTMWIIGKFHEGHLNVSICVSPIEVMPKIYHYGYATPFYNVSHGMRTIIFGTKNVLGFTFGVLFVWIAISCITLPLIQIVMSVGRAPFILEDLLDYFAIVQENHIQLSSHRKTIVLNAAQYAVDVLSSWGYLCVVVDEMAAFLHDVGPVPRGVHLVVVPVAPGLSASGQEEDEMLIKYDPIRFRMRKSTLHYHEPSVSLSAPKKKNHCPVVLIPVEGPLATEYNPANTVRLSKLPVIDALPLAVGMIKDIFSKKPSKRLRRLLTEVPLRGLRALPDNYCLRALPVFEQVSQLSEQFSQLLLPFIKFCREHGLSPVQSGGLIVTNSLNGWINVKESSPQIHDVIQSELRTPAGSQYSEMDHTVLNLTSPAIGVVKALNKPVHHKHIVVSKAACAVVDILQSIEIMCVLIGSIASFQHGTGSARGVVEIVIMPSVTGVFSVDKVITFLCTHDSNRFRVTEVKKKGQLTTLSQFRYYEPSVLPPKKNYCQVVLVPVANPPPIQYSRLHTVWINDLPVLSILPLVIESIARCLSTPAQQRGKHIRAIRPLVALCARSALDPVDEAFHSEAIDLFEKLGDLDPQLKQAVSPIIKFCKAPSASSVANDLEDLSSELTSSEVEEEDSDDGEAEEQNNFPSFGIIHQEIDEQEAAPHPSADPALSVAGSPSTSRFSRQRRASSDYTRDEETRIQVTCLIAKRVVDILHTIGVHCALFGSLASYLYGNRRAPNDIDILAFLPAQWVMDAESLKATIQSFDPVHFSLETPRDPDATFRVLYFKVDSGLAPSRTFIKDRCKIDVLLPGVMHLPSLTPSMIKEQGALPVIPFSVLLLQKLQGWDDHRRMVDEPHKYQKHLVDAADVLELLRLEHVVPMRFAKPWLDRNLFSQEFMKLSLGRVKDFCDAHPTAREEWKRIGF</sequence>
<feature type="transmembrane region" description="Helical" evidence="2">
    <location>
        <begin position="23"/>
        <end position="47"/>
    </location>
</feature>
<feature type="transmembrane region" description="Helical" evidence="2">
    <location>
        <begin position="387"/>
        <end position="409"/>
    </location>
</feature>
<feature type="transmembrane region" description="Helical" evidence="2">
    <location>
        <begin position="219"/>
        <end position="240"/>
    </location>
</feature>
<dbReference type="InterPro" id="IPR043519">
    <property type="entry name" value="NT_sf"/>
</dbReference>
<comment type="caution">
    <text evidence="4">The sequence shown here is derived from an EMBL/GenBank/DDBJ whole genome shotgun (WGS) entry which is preliminary data.</text>
</comment>
<feature type="compositionally biased region" description="Acidic residues" evidence="1">
    <location>
        <begin position="946"/>
        <end position="959"/>
    </location>
</feature>
<dbReference type="EMBL" id="JANKHO010000146">
    <property type="protein sequence ID" value="KAJ3514419.1"/>
    <property type="molecule type" value="Genomic_DNA"/>
</dbReference>
<feature type="region of interest" description="Disordered" evidence="1">
    <location>
        <begin position="977"/>
        <end position="1010"/>
    </location>
</feature>
<evidence type="ECO:0000259" key="3">
    <source>
        <dbReference type="Pfam" id="PF12051"/>
    </source>
</evidence>
<dbReference type="InterPro" id="IPR022703">
    <property type="entry name" value="DUF3533"/>
</dbReference>
<dbReference type="PANTHER" id="PTHR34814">
    <property type="entry name" value="NITROSOGUANIDINE RESISTANCE PROTEIN SNG1"/>
    <property type="match status" value="1"/>
</dbReference>
<keyword evidence="2" id="KW-0472">Membrane</keyword>
<protein>
    <recommendedName>
        <fullName evidence="3">DUF3533 domain-containing protein</fullName>
    </recommendedName>
</protein>
<evidence type="ECO:0000256" key="1">
    <source>
        <dbReference type="SAM" id="MobiDB-lite"/>
    </source>
</evidence>
<keyword evidence="2" id="KW-1133">Transmembrane helix</keyword>
<organism evidence="4 5">
    <name type="scientific">Agrocybe chaxingu</name>
    <dbReference type="NCBI Taxonomy" id="84603"/>
    <lineage>
        <taxon>Eukaryota</taxon>
        <taxon>Fungi</taxon>
        <taxon>Dikarya</taxon>
        <taxon>Basidiomycota</taxon>
        <taxon>Agaricomycotina</taxon>
        <taxon>Agaricomycetes</taxon>
        <taxon>Agaricomycetidae</taxon>
        <taxon>Agaricales</taxon>
        <taxon>Agaricineae</taxon>
        <taxon>Strophariaceae</taxon>
        <taxon>Agrocybe</taxon>
    </lineage>
</organism>
<dbReference type="Proteomes" id="UP001148786">
    <property type="component" value="Unassembled WGS sequence"/>
</dbReference>
<gene>
    <name evidence="4" type="ORF">NLJ89_g2394</name>
</gene>
<reference evidence="4" key="1">
    <citation type="submission" date="2022-07" db="EMBL/GenBank/DDBJ databases">
        <title>Genome Sequence of Agrocybe chaxingu.</title>
        <authorList>
            <person name="Buettner E."/>
        </authorList>
    </citation>
    <scope>NUCLEOTIDE SEQUENCE</scope>
    <source>
        <strain evidence="4">MP-N11</strain>
    </source>
</reference>
<evidence type="ECO:0000256" key="2">
    <source>
        <dbReference type="SAM" id="Phobius"/>
    </source>
</evidence>
<dbReference type="GO" id="GO:0016020">
    <property type="term" value="C:membrane"/>
    <property type="evidence" value="ECO:0007669"/>
    <property type="project" value="TreeGrafter"/>
</dbReference>
<dbReference type="SUPFAM" id="SSF81301">
    <property type="entry name" value="Nucleotidyltransferase"/>
    <property type="match status" value="1"/>
</dbReference>
<feature type="region of interest" description="Disordered" evidence="1">
    <location>
        <begin position="938"/>
        <end position="961"/>
    </location>
</feature>
<dbReference type="InterPro" id="IPR053001">
    <property type="entry name" value="MNNG_permease-like"/>
</dbReference>
<feature type="transmembrane region" description="Helical" evidence="2">
    <location>
        <begin position="301"/>
        <end position="325"/>
    </location>
</feature>
<dbReference type="Pfam" id="PF12051">
    <property type="entry name" value="DUF3533"/>
    <property type="match status" value="1"/>
</dbReference>
<name>A0A9W8MXP2_9AGAR</name>
<dbReference type="Gene3D" id="3.30.460.40">
    <property type="match status" value="1"/>
</dbReference>
<evidence type="ECO:0000313" key="4">
    <source>
        <dbReference type="EMBL" id="KAJ3514419.1"/>
    </source>
</evidence>
<dbReference type="PANTHER" id="PTHR34814:SF1">
    <property type="entry name" value="NITROSOGUANIDINE RESISTANCE PROTEIN SNG1"/>
    <property type="match status" value="1"/>
</dbReference>